<feature type="domain" description="MAGE" evidence="2">
    <location>
        <begin position="621"/>
        <end position="821"/>
    </location>
</feature>
<feature type="compositionally biased region" description="Low complexity" evidence="1">
    <location>
        <begin position="558"/>
        <end position="575"/>
    </location>
</feature>
<evidence type="ECO:0000313" key="4">
    <source>
        <dbReference type="RefSeq" id="XP_022363515.1"/>
    </source>
</evidence>
<feature type="domain" description="MAGE" evidence="2">
    <location>
        <begin position="98"/>
        <end position="298"/>
    </location>
</feature>
<feature type="compositionally biased region" description="Pro residues" evidence="1">
    <location>
        <begin position="53"/>
        <end position="63"/>
    </location>
</feature>
<dbReference type="PANTHER" id="PTHR11736">
    <property type="entry name" value="MELANOMA-ASSOCIATED ANTIGEN MAGE ANTIGEN"/>
    <property type="match status" value="1"/>
</dbReference>
<dbReference type="GeneID" id="111150363"/>
<feature type="region of interest" description="Disordered" evidence="1">
    <location>
        <begin position="1"/>
        <end position="85"/>
    </location>
</feature>
<evidence type="ECO:0000313" key="3">
    <source>
        <dbReference type="Proteomes" id="UP000248482"/>
    </source>
</evidence>
<name>A0A2Y9K1A6_ENHLU</name>
<keyword evidence="3" id="KW-1185">Reference proteome</keyword>
<dbReference type="AlphaFoldDB" id="A0A2Y9K1A6"/>
<dbReference type="Pfam" id="PF12440">
    <property type="entry name" value="MAGE_N"/>
    <property type="match status" value="1"/>
</dbReference>
<feature type="compositionally biased region" description="Basic residues" evidence="1">
    <location>
        <begin position="515"/>
        <end position="527"/>
    </location>
</feature>
<dbReference type="OrthoDB" id="205198at2759"/>
<proteinExistence type="predicted"/>
<dbReference type="GO" id="GO:0000122">
    <property type="term" value="P:negative regulation of transcription by RNA polymerase II"/>
    <property type="evidence" value="ECO:0007669"/>
    <property type="project" value="TreeGrafter"/>
</dbReference>
<dbReference type="PANTHER" id="PTHR11736:SF67">
    <property type="entry name" value="MELANOMA-ASSOCIATED ANTIGEN B6B"/>
    <property type="match status" value="1"/>
</dbReference>
<dbReference type="InterPro" id="IPR041899">
    <property type="entry name" value="MAGE_WH2"/>
</dbReference>
<feature type="region of interest" description="Disordered" evidence="1">
    <location>
        <begin position="436"/>
        <end position="491"/>
    </location>
</feature>
<evidence type="ECO:0000256" key="1">
    <source>
        <dbReference type="SAM" id="MobiDB-lite"/>
    </source>
</evidence>
<dbReference type="PROSITE" id="PS50838">
    <property type="entry name" value="MAGE"/>
    <property type="match status" value="2"/>
</dbReference>
<accession>A0A2Y9K1A6</accession>
<dbReference type="InterPro" id="IPR002190">
    <property type="entry name" value="MHD_dom"/>
</dbReference>
<dbReference type="SMART" id="SM01392">
    <property type="entry name" value="MAGE_N"/>
    <property type="match status" value="2"/>
</dbReference>
<dbReference type="InterPro" id="IPR021072">
    <property type="entry name" value="MAGE_N"/>
</dbReference>
<evidence type="ECO:0000259" key="2">
    <source>
        <dbReference type="PROSITE" id="PS50838"/>
    </source>
</evidence>
<dbReference type="GO" id="GO:0005634">
    <property type="term" value="C:nucleus"/>
    <property type="evidence" value="ECO:0007669"/>
    <property type="project" value="TreeGrafter"/>
</dbReference>
<organism evidence="3 4">
    <name type="scientific">Enhydra lutris kenyoni</name>
    <name type="common">northern sea otter</name>
    <dbReference type="NCBI Taxonomy" id="391180"/>
    <lineage>
        <taxon>Eukaryota</taxon>
        <taxon>Metazoa</taxon>
        <taxon>Chordata</taxon>
        <taxon>Craniata</taxon>
        <taxon>Vertebrata</taxon>
        <taxon>Euteleostomi</taxon>
        <taxon>Mammalia</taxon>
        <taxon>Eutheria</taxon>
        <taxon>Laurasiatheria</taxon>
        <taxon>Carnivora</taxon>
        <taxon>Caniformia</taxon>
        <taxon>Musteloidea</taxon>
        <taxon>Mustelidae</taxon>
        <taxon>Lutrinae</taxon>
        <taxon>Enhydra</taxon>
    </lineage>
</organism>
<dbReference type="STRING" id="391180.A0A2Y9K1A6"/>
<protein>
    <submittedName>
        <fullName evidence="4">Uncharacterized protein LOC111150363</fullName>
    </submittedName>
</protein>
<dbReference type="RefSeq" id="XP_022363515.1">
    <property type="nucleotide sequence ID" value="XM_022507807.1"/>
</dbReference>
<dbReference type="FunFam" id="1.10.10.1210:FF:000001">
    <property type="entry name" value="melanoma-associated antigen D1"/>
    <property type="match status" value="2"/>
</dbReference>
<feature type="compositionally biased region" description="Low complexity" evidence="1">
    <location>
        <begin position="25"/>
        <end position="37"/>
    </location>
</feature>
<dbReference type="Proteomes" id="UP000248482">
    <property type="component" value="Unplaced"/>
</dbReference>
<dbReference type="InterPro" id="IPR037445">
    <property type="entry name" value="MAGE"/>
</dbReference>
<dbReference type="Pfam" id="PF01454">
    <property type="entry name" value="MAGE"/>
    <property type="match status" value="3"/>
</dbReference>
<dbReference type="KEGG" id="elk:111150363"/>
<dbReference type="InterPro" id="IPR041898">
    <property type="entry name" value="MAGE_WH1"/>
</dbReference>
<dbReference type="Gene3D" id="1.10.10.1200">
    <property type="entry name" value="MAGE homology domain, winged helix WH1 motif"/>
    <property type="match status" value="2"/>
</dbReference>
<feature type="compositionally biased region" description="Polar residues" evidence="1">
    <location>
        <begin position="436"/>
        <end position="448"/>
    </location>
</feature>
<feature type="compositionally biased region" description="Low complexity" evidence="1">
    <location>
        <begin position="592"/>
        <end position="604"/>
    </location>
</feature>
<feature type="region of interest" description="Disordered" evidence="1">
    <location>
        <begin position="503"/>
        <end position="604"/>
    </location>
</feature>
<dbReference type="SMART" id="SM01373">
    <property type="entry name" value="MAGE"/>
    <property type="match status" value="2"/>
</dbReference>
<dbReference type="Gene3D" id="1.10.10.1210">
    <property type="entry name" value="MAGE homology domain, winged helix WH2 motif"/>
    <property type="match status" value="2"/>
</dbReference>
<feature type="compositionally biased region" description="Basic residues" evidence="1">
    <location>
        <begin position="1"/>
        <end position="14"/>
    </location>
</feature>
<reference evidence="4" key="1">
    <citation type="submission" date="2025-08" db="UniProtKB">
        <authorList>
            <consortium name="RefSeq"/>
        </authorList>
    </citation>
    <scope>IDENTIFICATION</scope>
    <source>
        <tissue evidence="4">Blood</tissue>
    </source>
</reference>
<sequence>MPRRPKNKARAREKRRGEAQGVGGAPAAVAAAAAAAEEPPRAPPGSPEEAGPSSPPEGGPAPGSPGTGSPGLPGDQGAENPAAAAAPAAPLAIRKTPLIRKASMLVQFLLEKHSSGEPLMRVALLKIIGRKYREHFPEIFRLTSQRMELVFGLEVREADDRGQSYTLVSKLAQPGEGTLGGGSKGLPKSGLLMALLGVIFMKGNRASEEEVWEFLNVLGVQEGKRHLVFGEPRKLITRDLVRQGYLEYRPVPASDPLRHEFLWGPKARAETSKMQVLQVMAKINDTVPSSYPQLYEEALLDEEERVGARPQARGSAAKGMFQVFRWSHPCREDLCRLLETHRPIFITFKGQKYNSTHPTLHLLCQHCHLVPLLLWKPSSVEPSLGFRKELQLALPWKDGVDEFCIRQGYEIMGVGDGMWQTELYWALIKHISSHHTLPTSLPTATTGPRPQGPAHRVPSRVLLGAQTHRNGSGPPGPQELPPDHAVGSEALSNSSCLGCPRCRSALPSVTMPRGQKSKVRAREKRHQGRGEAQGVRGAPAAAPAAAEEEPPCAPPGSPEEAVPSSPPQGGSAPGFSGPGSPGLPGDQGAENPATAAAPAAPLAAPRAAPRVALRAIRKNPLIRKVGMLVQFLLGKHSSGEPITRAALLKIVGRKYGEHFAEIFKLTSQRMQLVFGLEVREVDARGQSYRLVSKLALPGEGTLGGGSKGLPKSGLLMALLGVIFMKGNRASEEEVWEFLNVLGVQEGRRHLVFGEPRKFITEDLVRQGYLEYRRVPASDPPRHEFLWGPRARVETSKMQVLQVMAKINDTLPRCFPQLYEEALLEEEERVVGRSRRRF</sequence>
<gene>
    <name evidence="4" type="primary">LOC111150363</name>
</gene>